<feature type="transmembrane region" description="Helical" evidence="7">
    <location>
        <begin position="100"/>
        <end position="121"/>
    </location>
</feature>
<evidence type="ECO:0000259" key="8">
    <source>
        <dbReference type="PROSITE" id="PS50928"/>
    </source>
</evidence>
<dbReference type="PANTHER" id="PTHR43744">
    <property type="entry name" value="ABC TRANSPORTER PERMEASE PROTEIN MG189-RELATED-RELATED"/>
    <property type="match status" value="1"/>
</dbReference>
<evidence type="ECO:0000256" key="4">
    <source>
        <dbReference type="ARBA" id="ARBA00022692"/>
    </source>
</evidence>
<feature type="transmembrane region" description="Helical" evidence="7">
    <location>
        <begin position="189"/>
        <end position="211"/>
    </location>
</feature>
<reference evidence="9 10" key="1">
    <citation type="submission" date="2019-06" db="EMBL/GenBank/DDBJ databases">
        <title>Sequencing the genomes of 1000 actinobacteria strains.</title>
        <authorList>
            <person name="Klenk H.-P."/>
        </authorList>
    </citation>
    <scope>NUCLEOTIDE SEQUENCE [LARGE SCALE GENOMIC DNA]</scope>
    <source>
        <strain evidence="9 10">DSM 102200</strain>
    </source>
</reference>
<dbReference type="OrthoDB" id="3521657at2"/>
<dbReference type="Proteomes" id="UP000316096">
    <property type="component" value="Unassembled WGS sequence"/>
</dbReference>
<evidence type="ECO:0000256" key="1">
    <source>
        <dbReference type="ARBA" id="ARBA00004651"/>
    </source>
</evidence>
<comment type="caution">
    <text evidence="9">The sequence shown here is derived from an EMBL/GenBank/DDBJ whole genome shotgun (WGS) entry which is preliminary data.</text>
</comment>
<dbReference type="PANTHER" id="PTHR43744:SF12">
    <property type="entry name" value="ABC TRANSPORTER PERMEASE PROTEIN MG189-RELATED"/>
    <property type="match status" value="1"/>
</dbReference>
<dbReference type="RefSeq" id="WP_141960957.1">
    <property type="nucleotide sequence ID" value="NZ_VFOZ01000001.1"/>
</dbReference>
<dbReference type="PROSITE" id="PS50928">
    <property type="entry name" value="ABC_TM1"/>
    <property type="match status" value="1"/>
</dbReference>
<evidence type="ECO:0000313" key="9">
    <source>
        <dbReference type="EMBL" id="TQM01080.1"/>
    </source>
</evidence>
<dbReference type="SUPFAM" id="SSF161098">
    <property type="entry name" value="MetI-like"/>
    <property type="match status" value="1"/>
</dbReference>
<evidence type="ECO:0000313" key="10">
    <source>
        <dbReference type="Proteomes" id="UP000316096"/>
    </source>
</evidence>
<keyword evidence="3" id="KW-1003">Cell membrane</keyword>
<feature type="domain" description="ABC transmembrane type-1" evidence="8">
    <location>
        <begin position="65"/>
        <end position="256"/>
    </location>
</feature>
<feature type="transmembrane region" description="Helical" evidence="7">
    <location>
        <begin position="69"/>
        <end position="93"/>
    </location>
</feature>
<proteinExistence type="inferred from homology"/>
<feature type="transmembrane region" description="Helical" evidence="7">
    <location>
        <begin position="12"/>
        <end position="34"/>
    </location>
</feature>
<dbReference type="InterPro" id="IPR000515">
    <property type="entry name" value="MetI-like"/>
</dbReference>
<protein>
    <submittedName>
        <fullName evidence="9">Carbohydrate ABC transporter membrane protein 2 (CUT1 family)</fullName>
    </submittedName>
</protein>
<comment type="subcellular location">
    <subcellularLocation>
        <location evidence="1 7">Cell membrane</location>
        <topology evidence="1 7">Multi-pass membrane protein</topology>
    </subcellularLocation>
</comment>
<keyword evidence="2 7" id="KW-0813">Transport</keyword>
<evidence type="ECO:0000256" key="6">
    <source>
        <dbReference type="ARBA" id="ARBA00023136"/>
    </source>
</evidence>
<dbReference type="GO" id="GO:0005886">
    <property type="term" value="C:plasma membrane"/>
    <property type="evidence" value="ECO:0007669"/>
    <property type="project" value="UniProtKB-SubCell"/>
</dbReference>
<dbReference type="Gene3D" id="1.10.3720.10">
    <property type="entry name" value="MetI-like"/>
    <property type="match status" value="1"/>
</dbReference>
<dbReference type="EMBL" id="VFOZ01000001">
    <property type="protein sequence ID" value="TQM01080.1"/>
    <property type="molecule type" value="Genomic_DNA"/>
</dbReference>
<evidence type="ECO:0000256" key="7">
    <source>
        <dbReference type="RuleBase" id="RU363032"/>
    </source>
</evidence>
<dbReference type="AlphaFoldDB" id="A0A543CVF2"/>
<accession>A0A543CVF2</accession>
<keyword evidence="10" id="KW-1185">Reference proteome</keyword>
<comment type="similarity">
    <text evidence="7">Belongs to the binding-protein-dependent transport system permease family.</text>
</comment>
<feature type="transmembrane region" description="Helical" evidence="7">
    <location>
        <begin position="231"/>
        <end position="256"/>
    </location>
</feature>
<name>A0A543CVF2_9ACTN</name>
<feature type="transmembrane region" description="Helical" evidence="7">
    <location>
        <begin position="133"/>
        <end position="152"/>
    </location>
</feature>
<keyword evidence="6 7" id="KW-0472">Membrane</keyword>
<dbReference type="InterPro" id="IPR035906">
    <property type="entry name" value="MetI-like_sf"/>
</dbReference>
<evidence type="ECO:0000256" key="2">
    <source>
        <dbReference type="ARBA" id="ARBA00022448"/>
    </source>
</evidence>
<sequence length="271" mass="29709">MTITRREKIFNYTLLTLLAVSVLFPIVWIFGVAISPNTTGTLDLGHAQWSNFVTAWTQAGFTHYLKSSLIITGCVVVVSTVLAVMSGYAFGVLGVVGEKALFPLILLGIMIPMESIVVPLYYDFLSFHLTDTYQGIILAHVGMSVGFGTFWMRAAFRTVPAGIGESAAMDGANSWTRLWRIYLPISRPAITTLILLSFMWTWNDYFLSLILVSDPAHQPLTLGLGAFSGRFLVKINLLAAAALLISVPVVGLYVFFQRQFIRGMLSGAVKG</sequence>
<organism evidence="9 10">
    <name type="scientific">Actinoallomurus bryophytorum</name>
    <dbReference type="NCBI Taxonomy" id="1490222"/>
    <lineage>
        <taxon>Bacteria</taxon>
        <taxon>Bacillati</taxon>
        <taxon>Actinomycetota</taxon>
        <taxon>Actinomycetes</taxon>
        <taxon>Streptosporangiales</taxon>
        <taxon>Thermomonosporaceae</taxon>
        <taxon>Actinoallomurus</taxon>
    </lineage>
</organism>
<dbReference type="CDD" id="cd06261">
    <property type="entry name" value="TM_PBP2"/>
    <property type="match status" value="1"/>
</dbReference>
<dbReference type="Pfam" id="PF00528">
    <property type="entry name" value="BPD_transp_1"/>
    <property type="match status" value="1"/>
</dbReference>
<evidence type="ECO:0000256" key="5">
    <source>
        <dbReference type="ARBA" id="ARBA00022989"/>
    </source>
</evidence>
<keyword evidence="5 7" id="KW-1133">Transmembrane helix</keyword>
<gene>
    <name evidence="9" type="ORF">FB559_6823</name>
</gene>
<keyword evidence="4 7" id="KW-0812">Transmembrane</keyword>
<dbReference type="GO" id="GO:0055085">
    <property type="term" value="P:transmembrane transport"/>
    <property type="evidence" value="ECO:0007669"/>
    <property type="project" value="InterPro"/>
</dbReference>
<evidence type="ECO:0000256" key="3">
    <source>
        <dbReference type="ARBA" id="ARBA00022475"/>
    </source>
</evidence>